<dbReference type="HOGENOM" id="CLU_2896537_0_0_11"/>
<dbReference type="OrthoDB" id="4470910at2"/>
<evidence type="ECO:0000313" key="1">
    <source>
        <dbReference type="EMBL" id="EXG80498.1"/>
    </source>
</evidence>
<name>A0A010YZ46_9ACTN</name>
<organism evidence="1 2">
    <name type="scientific">Cryptosporangium arvum DSM 44712</name>
    <dbReference type="NCBI Taxonomy" id="927661"/>
    <lineage>
        <taxon>Bacteria</taxon>
        <taxon>Bacillati</taxon>
        <taxon>Actinomycetota</taxon>
        <taxon>Actinomycetes</taxon>
        <taxon>Cryptosporangiales</taxon>
        <taxon>Cryptosporangiaceae</taxon>
        <taxon>Cryptosporangium</taxon>
    </lineage>
</organism>
<dbReference type="AlphaFoldDB" id="A0A010YZ46"/>
<evidence type="ECO:0000313" key="2">
    <source>
        <dbReference type="Proteomes" id="UP000021053"/>
    </source>
</evidence>
<comment type="caution">
    <text evidence="1">The sequence shown here is derived from an EMBL/GenBank/DDBJ whole genome shotgun (WGS) entry which is preliminary data.</text>
</comment>
<proteinExistence type="predicted"/>
<dbReference type="RefSeq" id="WP_035849414.1">
    <property type="nucleotide sequence ID" value="NZ_KK073874.1"/>
</dbReference>
<sequence length="62" mass="6591">MESFSFEPIEEPVVMSALQGPGTNALVTNPFAFEDVQEPVVMSALQGVGTNALVANPFAWAH</sequence>
<dbReference type="NCBIfam" id="NF040715">
    <property type="entry name" value="AmiA_rel_RiPP2x"/>
    <property type="match status" value="2"/>
</dbReference>
<dbReference type="Proteomes" id="UP000021053">
    <property type="component" value="Unassembled WGS sequence"/>
</dbReference>
<accession>A0A010YZ46</accession>
<keyword evidence="2" id="KW-1185">Reference proteome</keyword>
<gene>
    <name evidence="1" type="ORF">CryarDRAFT_1576</name>
</gene>
<reference evidence="1 2" key="1">
    <citation type="submission" date="2013-07" db="EMBL/GenBank/DDBJ databases">
        <authorList>
            <consortium name="DOE Joint Genome Institute"/>
            <person name="Eisen J."/>
            <person name="Huntemann M."/>
            <person name="Han J."/>
            <person name="Chen A."/>
            <person name="Kyrpides N."/>
            <person name="Mavromatis K."/>
            <person name="Markowitz V."/>
            <person name="Palaniappan K."/>
            <person name="Ivanova N."/>
            <person name="Schaumberg A."/>
            <person name="Pati A."/>
            <person name="Liolios K."/>
            <person name="Nordberg H.P."/>
            <person name="Cantor M.N."/>
            <person name="Hua S.X."/>
            <person name="Woyke T."/>
        </authorList>
    </citation>
    <scope>NUCLEOTIDE SEQUENCE [LARGE SCALE GENOMIC DNA]</scope>
    <source>
        <strain evidence="1 2">DSM 44712</strain>
    </source>
</reference>
<protein>
    <submittedName>
        <fullName evidence="1">Uncharacterized protein</fullName>
    </submittedName>
</protein>
<dbReference type="EMBL" id="JFBT01000001">
    <property type="protein sequence ID" value="EXG80498.1"/>
    <property type="molecule type" value="Genomic_DNA"/>
</dbReference>